<dbReference type="Proteomes" id="UP000466039">
    <property type="component" value="Chromosome"/>
</dbReference>
<evidence type="ECO:0000313" key="1">
    <source>
        <dbReference type="EMBL" id="BBZ63679.1"/>
    </source>
</evidence>
<proteinExistence type="predicted"/>
<dbReference type="SUPFAM" id="SSF51735">
    <property type="entry name" value="NAD(P)-binding Rossmann-fold domains"/>
    <property type="match status" value="1"/>
</dbReference>
<dbReference type="InterPro" id="IPR036291">
    <property type="entry name" value="NAD(P)-bd_dom_sf"/>
</dbReference>
<dbReference type="Pfam" id="PF00106">
    <property type="entry name" value="adh_short"/>
    <property type="match status" value="1"/>
</dbReference>
<protein>
    <submittedName>
        <fullName evidence="1">Uncharacterized protein</fullName>
    </submittedName>
</protein>
<name>A0AAD1IZA2_MYCMB</name>
<evidence type="ECO:0000313" key="2">
    <source>
        <dbReference type="Proteomes" id="UP000466039"/>
    </source>
</evidence>
<dbReference type="AlphaFoldDB" id="A0AAD1IZA2"/>
<sequence length="85" mass="8682">MAGRTIVITGASDGVGAAAAKRLSRSGENVVVVGRSPQKTAAVADALEADSFVADFPISRRCATSRNGCSTRTRGLTCWPTMPAG</sequence>
<keyword evidence="2" id="KW-1185">Reference proteome</keyword>
<dbReference type="Gene3D" id="3.40.50.720">
    <property type="entry name" value="NAD(P)-binding Rossmann-like Domain"/>
    <property type="match status" value="1"/>
</dbReference>
<accession>A0AAD1IZA2</accession>
<organism evidence="1 2">
    <name type="scientific">Mycolicibacterium monacense</name>
    <name type="common">Mycobacterium monacense</name>
    <dbReference type="NCBI Taxonomy" id="85693"/>
    <lineage>
        <taxon>Bacteria</taxon>
        <taxon>Bacillati</taxon>
        <taxon>Actinomycetota</taxon>
        <taxon>Actinomycetes</taxon>
        <taxon>Mycobacteriales</taxon>
        <taxon>Mycobacteriaceae</taxon>
        <taxon>Mycolicibacterium</taxon>
    </lineage>
</organism>
<dbReference type="EMBL" id="AP022617">
    <property type="protein sequence ID" value="BBZ63679.1"/>
    <property type="molecule type" value="Genomic_DNA"/>
</dbReference>
<reference evidence="1 2" key="1">
    <citation type="journal article" date="2019" name="Emerg. Microbes Infect.">
        <title>Comprehensive subspecies identification of 175 nontuberculous mycobacteria species based on 7547 genomic profiles.</title>
        <authorList>
            <person name="Matsumoto Y."/>
            <person name="Kinjo T."/>
            <person name="Motooka D."/>
            <person name="Nabeya D."/>
            <person name="Jung N."/>
            <person name="Uechi K."/>
            <person name="Horii T."/>
            <person name="Iida T."/>
            <person name="Fujita J."/>
            <person name="Nakamura S."/>
        </authorList>
    </citation>
    <scope>NUCLEOTIDE SEQUENCE [LARGE SCALE GENOMIC DNA]</scope>
    <source>
        <strain evidence="1 2">JCM 15658</strain>
    </source>
</reference>
<gene>
    <name evidence="1" type="ORF">MMON_49800</name>
</gene>
<dbReference type="InterPro" id="IPR002347">
    <property type="entry name" value="SDR_fam"/>
</dbReference>